<dbReference type="PANTHER" id="PTHR21040:SF8">
    <property type="entry name" value="BCDNA.GH04120"/>
    <property type="match status" value="1"/>
</dbReference>
<proteinExistence type="inferred from homology"/>
<evidence type="ECO:0000256" key="2">
    <source>
        <dbReference type="ARBA" id="ARBA00006285"/>
    </source>
</evidence>
<dbReference type="CDD" id="cd06565">
    <property type="entry name" value="GH20_GcnA-like"/>
    <property type="match status" value="1"/>
</dbReference>
<dbReference type="OrthoDB" id="10023921at2759"/>
<feature type="domain" description="Glycoside hydrolase family 20 catalytic" evidence="5">
    <location>
        <begin position="59"/>
        <end position="204"/>
    </location>
</feature>
<evidence type="ECO:0000256" key="4">
    <source>
        <dbReference type="ARBA" id="ARBA00022801"/>
    </source>
</evidence>
<keyword evidence="6" id="KW-1185">Reference proteome</keyword>
<keyword evidence="4" id="KW-0378">Hydrolase</keyword>
<dbReference type="AlphaFoldDB" id="A0A6J2JYI8"/>
<comment type="similarity">
    <text evidence="2">Belongs to the glycosyl hydrolase 20 family.</text>
</comment>
<dbReference type="PANTHER" id="PTHR21040">
    <property type="entry name" value="BCDNA.GH04120"/>
    <property type="match status" value="1"/>
</dbReference>
<dbReference type="Pfam" id="PF00728">
    <property type="entry name" value="Glyco_hydro_20"/>
    <property type="match status" value="1"/>
</dbReference>
<dbReference type="GO" id="GO:0015929">
    <property type="term" value="F:hexosaminidase activity"/>
    <property type="evidence" value="ECO:0007669"/>
    <property type="project" value="InterPro"/>
</dbReference>
<name>A0A6J2JYI8_BOMMA</name>
<dbReference type="Gene3D" id="3.20.20.80">
    <property type="entry name" value="Glycosidases"/>
    <property type="match status" value="1"/>
</dbReference>
<dbReference type="EC" id="3.2.1.52" evidence="3"/>
<reference evidence="7" key="1">
    <citation type="submission" date="2025-08" db="UniProtKB">
        <authorList>
            <consortium name="RefSeq"/>
        </authorList>
    </citation>
    <scope>IDENTIFICATION</scope>
    <source>
        <tissue evidence="7">Silk gland</tissue>
    </source>
</reference>
<dbReference type="InterPro" id="IPR038901">
    <property type="entry name" value="HEXDC-like"/>
</dbReference>
<organism evidence="6 7">
    <name type="scientific">Bombyx mandarina</name>
    <name type="common">Wild silk moth</name>
    <name type="synonym">Wild silkworm</name>
    <dbReference type="NCBI Taxonomy" id="7092"/>
    <lineage>
        <taxon>Eukaryota</taxon>
        <taxon>Metazoa</taxon>
        <taxon>Ecdysozoa</taxon>
        <taxon>Arthropoda</taxon>
        <taxon>Hexapoda</taxon>
        <taxon>Insecta</taxon>
        <taxon>Pterygota</taxon>
        <taxon>Neoptera</taxon>
        <taxon>Endopterygota</taxon>
        <taxon>Lepidoptera</taxon>
        <taxon>Glossata</taxon>
        <taxon>Ditrysia</taxon>
        <taxon>Bombycoidea</taxon>
        <taxon>Bombycidae</taxon>
        <taxon>Bombycinae</taxon>
        <taxon>Bombyx</taxon>
    </lineage>
</organism>
<evidence type="ECO:0000256" key="1">
    <source>
        <dbReference type="ARBA" id="ARBA00001231"/>
    </source>
</evidence>
<gene>
    <name evidence="7" type="primary">LOC114245795</name>
</gene>
<dbReference type="RefSeq" id="XP_028033877.1">
    <property type="nucleotide sequence ID" value="XM_028178076.1"/>
</dbReference>
<dbReference type="InterPro" id="IPR015883">
    <property type="entry name" value="Glyco_hydro_20_cat"/>
</dbReference>
<evidence type="ECO:0000313" key="7">
    <source>
        <dbReference type="RefSeq" id="XP_028033877.1"/>
    </source>
</evidence>
<protein>
    <recommendedName>
        <fullName evidence="3">beta-N-acetylhexosaminidase</fullName>
        <ecNumber evidence="3">3.2.1.52</ecNumber>
    </recommendedName>
</protein>
<dbReference type="GeneID" id="114245795"/>
<evidence type="ECO:0000313" key="6">
    <source>
        <dbReference type="Proteomes" id="UP000504629"/>
    </source>
</evidence>
<evidence type="ECO:0000256" key="3">
    <source>
        <dbReference type="ARBA" id="ARBA00012663"/>
    </source>
</evidence>
<evidence type="ECO:0000259" key="5">
    <source>
        <dbReference type="Pfam" id="PF00728"/>
    </source>
</evidence>
<comment type="catalytic activity">
    <reaction evidence="1">
        <text>Hydrolysis of terminal non-reducing N-acetyl-D-hexosamine residues in N-acetyl-beta-D-hexosaminides.</text>
        <dbReference type="EC" id="3.2.1.52"/>
    </reaction>
</comment>
<dbReference type="InterPro" id="IPR017853">
    <property type="entry name" value="GH"/>
</dbReference>
<dbReference type="Proteomes" id="UP000504629">
    <property type="component" value="Unplaced"/>
</dbReference>
<dbReference type="SUPFAM" id="SSF51445">
    <property type="entry name" value="(Trans)glycosidases"/>
    <property type="match status" value="1"/>
</dbReference>
<dbReference type="KEGG" id="bman:114245795"/>
<accession>A0A6J2JYI8</accession>
<sequence>MHRIVHFDLKGAPLKVQYLEQVIIHIKSWGATGVLFEWEDTFPYTGDLQIVGSIANAGGDGLYSIEETRHLLDFANQNGLVPIQLVQTIGHLEFVLKHPAFRNYRETQRSPAVLCPSQPQSLQIVKAMVNQALDLQPDAKYFHIGADEVWHTGVCHECQERAARSEYRLSSLFLEHIQQLVLFIKQKRPELTVLMWDDMLRTIRLDTLLAYKLGELVEPVIWNYSAMEYFQIESDLWSNYKKLFPKVWAGSAFKGANGSCQMLSPVCRYVSNHEAWRREFKKCGPNINFAGVILTGWSRYDHYATLCELLPVSLPSLSSCLKVLTKSDDSQEVGSSDVLPTAQWAGEQLARCVHSLAILRERAFSFVHGEHVTTWMNPWQLERNYTNPAHLETIARDAGVLQSELSSLQANLEVQLPKLTGPRSTEEWLATNVTPALRQVADLHRVAHERLNAAVGISPLRTHNDG</sequence>